<evidence type="ECO:0000256" key="2">
    <source>
        <dbReference type="ARBA" id="ARBA00022692"/>
    </source>
</evidence>
<evidence type="ECO:0000256" key="4">
    <source>
        <dbReference type="ARBA" id="ARBA00023136"/>
    </source>
</evidence>
<evidence type="ECO:0000259" key="7">
    <source>
        <dbReference type="PROSITE" id="PS50922"/>
    </source>
</evidence>
<evidence type="ECO:0000256" key="5">
    <source>
        <dbReference type="PROSITE-ProRule" id="PRU00205"/>
    </source>
</evidence>
<keyword evidence="4 5" id="KW-0472">Membrane</keyword>
<protein>
    <recommendedName>
        <fullName evidence="7">TLC domain-containing protein</fullName>
    </recommendedName>
</protein>
<feature type="domain" description="TLC" evidence="7">
    <location>
        <begin position="36"/>
        <end position="223"/>
    </location>
</feature>
<keyword evidence="3 6" id="KW-1133">Transmembrane helix</keyword>
<keyword evidence="9" id="KW-1185">Reference proteome</keyword>
<dbReference type="InterPro" id="IPR006634">
    <property type="entry name" value="TLC-dom"/>
</dbReference>
<name>A0AAU9JVP4_9CILI</name>
<dbReference type="PROSITE" id="PS50922">
    <property type="entry name" value="TLC"/>
    <property type="match status" value="1"/>
</dbReference>
<organism evidence="8 9">
    <name type="scientific">Blepharisma stoltei</name>
    <dbReference type="NCBI Taxonomy" id="1481888"/>
    <lineage>
        <taxon>Eukaryota</taxon>
        <taxon>Sar</taxon>
        <taxon>Alveolata</taxon>
        <taxon>Ciliophora</taxon>
        <taxon>Postciliodesmatophora</taxon>
        <taxon>Heterotrichea</taxon>
        <taxon>Heterotrichida</taxon>
        <taxon>Blepharismidae</taxon>
        <taxon>Blepharisma</taxon>
    </lineage>
</organism>
<dbReference type="SMART" id="SM00724">
    <property type="entry name" value="TLC"/>
    <property type="match status" value="1"/>
</dbReference>
<feature type="transmembrane region" description="Helical" evidence="6">
    <location>
        <begin position="111"/>
        <end position="137"/>
    </location>
</feature>
<feature type="transmembrane region" description="Helical" evidence="6">
    <location>
        <begin position="194"/>
        <end position="219"/>
    </location>
</feature>
<sequence>MLLDYLVPVLVSMLFYCGVNIVLHYVVIPPAKLSEREKKDYFGEHISLIHSVFAATLAFTVYYKEGGINYDTPITMAHIFVIGHSMGYFTYDAIYAELFGLHDWAMRFHHIFVILGGFPVYFSSNGGSLGITCCFLTEISNPAMQLRLILKSQGKTDTLLFKVSQFLFASIFLFNRGVFGTFINYNSWQYDLNFMISISISMLYGLSCFWNYVIILMLLKELKGKGVTLKEKFIIKFIHFLKKYQKAIIAAIFIWATFMPHVFKYMGCTKHHIKIRNFTII</sequence>
<dbReference type="Proteomes" id="UP001162131">
    <property type="component" value="Unassembled WGS sequence"/>
</dbReference>
<feature type="transmembrane region" description="Helical" evidence="6">
    <location>
        <begin position="247"/>
        <end position="267"/>
    </location>
</feature>
<dbReference type="InterPro" id="IPR042512">
    <property type="entry name" value="TLCD5"/>
</dbReference>
<keyword evidence="2 5" id="KW-0812">Transmembrane</keyword>
<evidence type="ECO:0000313" key="8">
    <source>
        <dbReference type="EMBL" id="CAG9331818.1"/>
    </source>
</evidence>
<gene>
    <name evidence="8" type="ORF">BSTOLATCC_MIC53877</name>
</gene>
<comment type="subcellular location">
    <subcellularLocation>
        <location evidence="1">Membrane</location>
        <topology evidence="1">Multi-pass membrane protein</topology>
    </subcellularLocation>
</comment>
<dbReference type="GO" id="GO:0016020">
    <property type="term" value="C:membrane"/>
    <property type="evidence" value="ECO:0007669"/>
    <property type="project" value="UniProtKB-SubCell"/>
</dbReference>
<dbReference type="AlphaFoldDB" id="A0AAU9JVP4"/>
<accession>A0AAU9JVP4</accession>
<evidence type="ECO:0000256" key="3">
    <source>
        <dbReference type="ARBA" id="ARBA00022989"/>
    </source>
</evidence>
<evidence type="ECO:0000313" key="9">
    <source>
        <dbReference type="Proteomes" id="UP001162131"/>
    </source>
</evidence>
<proteinExistence type="predicted"/>
<dbReference type="PANTHER" id="PTHR31898">
    <property type="entry name" value="TRANSMEMBRANE PROTEIN 136"/>
    <property type="match status" value="1"/>
</dbReference>
<evidence type="ECO:0000256" key="1">
    <source>
        <dbReference type="ARBA" id="ARBA00004141"/>
    </source>
</evidence>
<feature type="transmembrane region" description="Helical" evidence="6">
    <location>
        <begin position="6"/>
        <end position="26"/>
    </location>
</feature>
<evidence type="ECO:0000256" key="6">
    <source>
        <dbReference type="SAM" id="Phobius"/>
    </source>
</evidence>
<dbReference type="EMBL" id="CAJZBQ010000053">
    <property type="protein sequence ID" value="CAG9331818.1"/>
    <property type="molecule type" value="Genomic_DNA"/>
</dbReference>
<dbReference type="PANTHER" id="PTHR31898:SF1">
    <property type="entry name" value="TLC DOMAIN-CONTAINING PROTEIN 5"/>
    <property type="match status" value="1"/>
</dbReference>
<reference evidence="8" key="1">
    <citation type="submission" date="2021-09" db="EMBL/GenBank/DDBJ databases">
        <authorList>
            <consortium name="AG Swart"/>
            <person name="Singh M."/>
            <person name="Singh A."/>
            <person name="Seah K."/>
            <person name="Emmerich C."/>
        </authorList>
    </citation>
    <scope>NUCLEOTIDE SEQUENCE</scope>
    <source>
        <strain evidence="8">ATCC30299</strain>
    </source>
</reference>
<comment type="caution">
    <text evidence="8">The sequence shown here is derived from an EMBL/GenBank/DDBJ whole genome shotgun (WGS) entry which is preliminary data.</text>
</comment>
<feature type="transmembrane region" description="Helical" evidence="6">
    <location>
        <begin position="46"/>
        <end position="63"/>
    </location>
</feature>